<dbReference type="RefSeq" id="WP_071308373.1">
    <property type="nucleotide sequence ID" value="NZ_MLQR01000001.1"/>
</dbReference>
<evidence type="ECO:0008006" key="3">
    <source>
        <dbReference type="Google" id="ProtNLM"/>
    </source>
</evidence>
<name>A0A1S2LYT4_9BACI</name>
<dbReference type="Pfam" id="PF13814">
    <property type="entry name" value="Replic_Relax"/>
    <property type="match status" value="1"/>
</dbReference>
<comment type="caution">
    <text evidence="1">The sequence shown here is derived from an EMBL/GenBank/DDBJ whole genome shotgun (WGS) entry which is preliminary data.</text>
</comment>
<dbReference type="EMBL" id="MLQR01000001">
    <property type="protein sequence ID" value="OIJ17649.1"/>
    <property type="molecule type" value="Genomic_DNA"/>
</dbReference>
<proteinExistence type="predicted"/>
<protein>
    <recommendedName>
        <fullName evidence="3">Replication-relaxation</fullName>
    </recommendedName>
</protein>
<evidence type="ECO:0000313" key="2">
    <source>
        <dbReference type="Proteomes" id="UP000179524"/>
    </source>
</evidence>
<dbReference type="InterPro" id="IPR025855">
    <property type="entry name" value="Replic_Relax"/>
</dbReference>
<evidence type="ECO:0000313" key="1">
    <source>
        <dbReference type="EMBL" id="OIJ17649.1"/>
    </source>
</evidence>
<reference evidence="1 2" key="1">
    <citation type="submission" date="2016-10" db="EMBL/GenBank/DDBJ databases">
        <title>Draft genome sequences of four alkaliphilic bacteria belonging to the Anaerobacillus genus.</title>
        <authorList>
            <person name="Bassil N.M."/>
            <person name="Lloyd J.R."/>
        </authorList>
    </citation>
    <scope>NUCLEOTIDE SEQUENCE [LARGE SCALE GENOMIC DNA]</scope>
    <source>
        <strain evidence="1 2">DSM 18345</strain>
    </source>
</reference>
<gene>
    <name evidence="1" type="ORF">BKP37_00765</name>
</gene>
<keyword evidence="2" id="KW-1185">Reference proteome</keyword>
<organism evidence="1 2">
    <name type="scientific">Anaerobacillus alkalilacustris</name>
    <dbReference type="NCBI Taxonomy" id="393763"/>
    <lineage>
        <taxon>Bacteria</taxon>
        <taxon>Bacillati</taxon>
        <taxon>Bacillota</taxon>
        <taxon>Bacilli</taxon>
        <taxon>Bacillales</taxon>
        <taxon>Bacillaceae</taxon>
        <taxon>Anaerobacillus</taxon>
    </lineage>
</organism>
<accession>A0A1S2LYT4</accession>
<dbReference type="AlphaFoldDB" id="A0A1S2LYT4"/>
<dbReference type="Proteomes" id="UP000179524">
    <property type="component" value="Unassembled WGS sequence"/>
</dbReference>
<sequence>MHRLGSDRNARRVLQQMEHYLSYFRDGEKIYYLNKEGRERVNCNKVRKKVAQVQHYLMRNELYLHLGQPVTWKNEMRVGYKDLAFVVTDALFQRNNVYHVVEIDHLQKMSKNRIKIEKYQKIRQRLSFKMIWVTTTDYRRKQLEKLCEGLDVQIYTISDLT</sequence>